<evidence type="ECO:0000313" key="1">
    <source>
        <dbReference type="EMBL" id="CAB1445433.1"/>
    </source>
</evidence>
<dbReference type="EMBL" id="CADEAL010003668">
    <property type="protein sequence ID" value="CAB1445433.1"/>
    <property type="molecule type" value="Genomic_DNA"/>
</dbReference>
<sequence>MLQAYFGMVDRVTRPVSARHRCAQGADESEADLMLFRLTAPGARVSVYPVNGPLLRFSLSVTTESIGSPRSTPALGGLHTGQSAPPAVSMIDRRLIELGVCGAL</sequence>
<organism evidence="1 2">
    <name type="scientific">Pleuronectes platessa</name>
    <name type="common">European plaice</name>
    <dbReference type="NCBI Taxonomy" id="8262"/>
    <lineage>
        <taxon>Eukaryota</taxon>
        <taxon>Metazoa</taxon>
        <taxon>Chordata</taxon>
        <taxon>Craniata</taxon>
        <taxon>Vertebrata</taxon>
        <taxon>Euteleostomi</taxon>
        <taxon>Actinopterygii</taxon>
        <taxon>Neopterygii</taxon>
        <taxon>Teleostei</taxon>
        <taxon>Neoteleostei</taxon>
        <taxon>Acanthomorphata</taxon>
        <taxon>Carangaria</taxon>
        <taxon>Pleuronectiformes</taxon>
        <taxon>Pleuronectoidei</taxon>
        <taxon>Pleuronectidae</taxon>
        <taxon>Pleuronectes</taxon>
    </lineage>
</organism>
<reference evidence="1" key="1">
    <citation type="submission" date="2020-03" db="EMBL/GenBank/DDBJ databases">
        <authorList>
            <person name="Weist P."/>
        </authorList>
    </citation>
    <scope>NUCLEOTIDE SEQUENCE</scope>
</reference>
<keyword evidence="2" id="KW-1185">Reference proteome</keyword>
<gene>
    <name evidence="1" type="ORF">PLEPLA_LOCUS33164</name>
</gene>
<protein>
    <submittedName>
        <fullName evidence="1">Uncharacterized protein</fullName>
    </submittedName>
</protein>
<dbReference type="AlphaFoldDB" id="A0A9N7VBJ1"/>
<proteinExistence type="predicted"/>
<dbReference type="Proteomes" id="UP001153269">
    <property type="component" value="Unassembled WGS sequence"/>
</dbReference>
<evidence type="ECO:0000313" key="2">
    <source>
        <dbReference type="Proteomes" id="UP001153269"/>
    </source>
</evidence>
<name>A0A9N7VBJ1_PLEPL</name>
<accession>A0A9N7VBJ1</accession>
<comment type="caution">
    <text evidence="1">The sequence shown here is derived from an EMBL/GenBank/DDBJ whole genome shotgun (WGS) entry which is preliminary data.</text>
</comment>